<protein>
    <submittedName>
        <fullName evidence="4">Probable deca-heme c-type cytochrome</fullName>
    </submittedName>
</protein>
<keyword evidence="1" id="KW-0732">Signal</keyword>
<dbReference type="Pfam" id="PF13181">
    <property type="entry name" value="TPR_8"/>
    <property type="match status" value="1"/>
</dbReference>
<evidence type="ECO:0000259" key="3">
    <source>
        <dbReference type="Pfam" id="PF13435"/>
    </source>
</evidence>
<evidence type="ECO:0000259" key="2">
    <source>
        <dbReference type="Pfam" id="PF09699"/>
    </source>
</evidence>
<accession>A0A3B0V1L2</accession>
<dbReference type="PANTHER" id="PTHR35038:SF8">
    <property type="entry name" value="C-TYPE POLYHEME CYTOCHROME OMCC"/>
    <property type="match status" value="1"/>
</dbReference>
<dbReference type="InterPro" id="IPR051829">
    <property type="entry name" value="Multiheme_Cytochr_ET"/>
</dbReference>
<dbReference type="Gene3D" id="1.25.40.10">
    <property type="entry name" value="Tetratricopeptide repeat domain"/>
    <property type="match status" value="2"/>
</dbReference>
<dbReference type="InterPro" id="IPR019734">
    <property type="entry name" value="TPR_rpt"/>
</dbReference>
<dbReference type="InterPro" id="IPR010177">
    <property type="entry name" value="Paired_CXXCH_1"/>
</dbReference>
<dbReference type="CDD" id="cd08168">
    <property type="entry name" value="Cytochrom_C3"/>
    <property type="match status" value="2"/>
</dbReference>
<dbReference type="InterPro" id="IPR036280">
    <property type="entry name" value="Multihaem_cyt_sf"/>
</dbReference>
<organism evidence="4">
    <name type="scientific">hydrothermal vent metagenome</name>
    <dbReference type="NCBI Taxonomy" id="652676"/>
    <lineage>
        <taxon>unclassified sequences</taxon>
        <taxon>metagenomes</taxon>
        <taxon>ecological metagenomes</taxon>
    </lineage>
</organism>
<dbReference type="Pfam" id="PF13435">
    <property type="entry name" value="Cytochrome_C554"/>
    <property type="match status" value="2"/>
</dbReference>
<feature type="domain" description="Doubled CXXCH motif" evidence="2">
    <location>
        <begin position="275"/>
        <end position="307"/>
    </location>
</feature>
<gene>
    <name evidence="4" type="ORF">MNBD_BACTEROID06-769</name>
</gene>
<name>A0A3B0V1L2_9ZZZZ</name>
<sequence>MITSVSTYAKNEYVGESSCIQCHQAEYNDWKGNHHDWAMKLPNDTTVLGDFNNVSFDADGETYLFYKKDSTYFVKTGREGQKKEHKIAYTFGVTPLQQYLIKFTNGKYQTLRATWDTEKKQWFHQYAGQEILQNDWLHWSQGAQRWNTMCAECHSTNLKKNYNLAKDEFATTYDNITVSCEACHGPAGAHLNWASKEKPTGDPMVQVVGTTQKSQLNQCAGCHARRVKLTEVIKPNVVFDDQFMLQTITSEFYHPDGQIKEEDYVFGSFVQSKMFAKGVKCADCHNVHSNKLKLEGNNLCMQCHEPKYNSESHHFHKGENESTQCVSCHMTGAVFMGNDFRRDHSFRVPRPDQSVVYNTPNACTGCHNDKSDTWASDWVVKWYGTERPNHFSNHLLKAAQLPYNDRTKQEVLRFINNLNYPAIARATALEYYPLNDTQEEFNMLLAALKDSSALVRYNALAKFQRYPLDQKAGIALEYMSDSTRLVRIGSAQLMAEMDLSQLDPTQRERALAARNELIEMMQANADFPLGRLQLGDYYYKQQNIQRAIKEYEMALIMDSLLTPVYTNLATAYSIVGKNKKALQALNTLINLEPTYARAFYLRGLLYYEVGKPELAINDLSTSIKLDNSNYRAYYNLANLYFTVGQIKKAENIMIQGLQLQPQSQEGVQLLKLIQSKK</sequence>
<dbReference type="SUPFAM" id="SSF48452">
    <property type="entry name" value="TPR-like"/>
    <property type="match status" value="1"/>
</dbReference>
<proteinExistence type="predicted"/>
<dbReference type="PANTHER" id="PTHR35038">
    <property type="entry name" value="DISSIMILATORY SULFITE REDUCTASE SIRA"/>
    <property type="match status" value="1"/>
</dbReference>
<feature type="domain" description="Cytochrome c-552/4" evidence="3">
    <location>
        <begin position="144"/>
        <end position="185"/>
    </location>
</feature>
<dbReference type="Pfam" id="PF09699">
    <property type="entry name" value="Paired_CXXCH_1"/>
    <property type="match status" value="1"/>
</dbReference>
<evidence type="ECO:0000313" key="4">
    <source>
        <dbReference type="EMBL" id="VAW25856.1"/>
    </source>
</evidence>
<dbReference type="EMBL" id="UOES01000029">
    <property type="protein sequence ID" value="VAW25856.1"/>
    <property type="molecule type" value="Genomic_DNA"/>
</dbReference>
<evidence type="ECO:0000256" key="1">
    <source>
        <dbReference type="ARBA" id="ARBA00022729"/>
    </source>
</evidence>
<dbReference type="SMART" id="SM00028">
    <property type="entry name" value="TPR"/>
    <property type="match status" value="4"/>
</dbReference>
<dbReference type="AlphaFoldDB" id="A0A3B0V1L2"/>
<dbReference type="Pfam" id="PF13414">
    <property type="entry name" value="TPR_11"/>
    <property type="match status" value="1"/>
</dbReference>
<dbReference type="InterPro" id="IPR023155">
    <property type="entry name" value="Cyt_c-552/4"/>
</dbReference>
<feature type="domain" description="Cytochrome c-552/4" evidence="3">
    <location>
        <begin position="19"/>
        <end position="41"/>
    </location>
</feature>
<reference evidence="4" key="1">
    <citation type="submission" date="2018-06" db="EMBL/GenBank/DDBJ databases">
        <authorList>
            <person name="Zhirakovskaya E."/>
        </authorList>
    </citation>
    <scope>NUCLEOTIDE SEQUENCE</scope>
</reference>
<dbReference type="PROSITE" id="PS50005">
    <property type="entry name" value="TPR"/>
    <property type="match status" value="3"/>
</dbReference>
<dbReference type="SUPFAM" id="SSF48695">
    <property type="entry name" value="Multiheme cytochromes"/>
    <property type="match status" value="1"/>
</dbReference>
<dbReference type="InterPro" id="IPR011990">
    <property type="entry name" value="TPR-like_helical_dom_sf"/>
</dbReference>
<dbReference type="Gene3D" id="1.10.1130.10">
    <property type="entry name" value="Flavocytochrome C3, Chain A"/>
    <property type="match status" value="2"/>
</dbReference>